<dbReference type="RefSeq" id="WP_096803373.1">
    <property type="nucleotide sequence ID" value="NZ_CP023563.1"/>
</dbReference>
<evidence type="ECO:0000256" key="11">
    <source>
        <dbReference type="ARBA" id="ARBA00031401"/>
    </source>
</evidence>
<comment type="similarity">
    <text evidence="3">Belongs to the cytochrome c oxidase bacterial subunit CtaF family.</text>
</comment>
<feature type="transmembrane region" description="Helical" evidence="13">
    <location>
        <begin position="37"/>
        <end position="59"/>
    </location>
</feature>
<reference evidence="15" key="1">
    <citation type="submission" date="2017-09" db="EMBL/GenBank/DDBJ databases">
        <title>Brachybacterium sp. VM2412.</title>
        <authorList>
            <person name="Tak E.J."/>
            <person name="Bae J.-W."/>
        </authorList>
    </citation>
    <scope>NUCLEOTIDE SEQUENCE [LARGE SCALE GENOMIC DNA]</scope>
    <source>
        <strain evidence="15">VM2412</strain>
    </source>
</reference>
<dbReference type="GO" id="GO:0022900">
    <property type="term" value="P:electron transport chain"/>
    <property type="evidence" value="ECO:0007669"/>
    <property type="project" value="InterPro"/>
</dbReference>
<dbReference type="GO" id="GO:0005886">
    <property type="term" value="C:plasma membrane"/>
    <property type="evidence" value="ECO:0007669"/>
    <property type="project" value="UniProtKB-SubCell"/>
</dbReference>
<evidence type="ECO:0000256" key="1">
    <source>
        <dbReference type="ARBA" id="ARBA00002536"/>
    </source>
</evidence>
<evidence type="ECO:0000256" key="7">
    <source>
        <dbReference type="ARBA" id="ARBA00022967"/>
    </source>
</evidence>
<evidence type="ECO:0000256" key="6">
    <source>
        <dbReference type="ARBA" id="ARBA00022692"/>
    </source>
</evidence>
<evidence type="ECO:0000256" key="13">
    <source>
        <dbReference type="SAM" id="Phobius"/>
    </source>
</evidence>
<evidence type="ECO:0000256" key="10">
    <source>
        <dbReference type="ARBA" id="ARBA00031366"/>
    </source>
</evidence>
<dbReference type="GO" id="GO:0004129">
    <property type="term" value="F:cytochrome-c oxidase activity"/>
    <property type="evidence" value="ECO:0007669"/>
    <property type="project" value="UniProtKB-EC"/>
</dbReference>
<keyword evidence="5" id="KW-1003">Cell membrane</keyword>
<dbReference type="EMBL" id="CP023563">
    <property type="protein sequence ID" value="ATG52258.1"/>
    <property type="molecule type" value="Genomic_DNA"/>
</dbReference>
<keyword evidence="9 13" id="KW-0472">Membrane</keyword>
<accession>A0A291GPY3</accession>
<dbReference type="Pfam" id="PF12270">
    <property type="entry name" value="Cyt_c_ox_IV"/>
    <property type="match status" value="1"/>
</dbReference>
<evidence type="ECO:0000256" key="8">
    <source>
        <dbReference type="ARBA" id="ARBA00022989"/>
    </source>
</evidence>
<comment type="catalytic activity">
    <reaction evidence="12">
        <text>4 Fe(II)-[cytochrome c] + O2 + 8 H(+)(in) = 4 Fe(III)-[cytochrome c] + 2 H2O + 4 H(+)(out)</text>
        <dbReference type="Rhea" id="RHEA:11436"/>
        <dbReference type="Rhea" id="RHEA-COMP:10350"/>
        <dbReference type="Rhea" id="RHEA-COMP:14399"/>
        <dbReference type="ChEBI" id="CHEBI:15377"/>
        <dbReference type="ChEBI" id="CHEBI:15378"/>
        <dbReference type="ChEBI" id="CHEBI:15379"/>
        <dbReference type="ChEBI" id="CHEBI:29033"/>
        <dbReference type="ChEBI" id="CHEBI:29034"/>
        <dbReference type="EC" id="7.1.1.9"/>
    </reaction>
</comment>
<evidence type="ECO:0000256" key="2">
    <source>
        <dbReference type="ARBA" id="ARBA00004651"/>
    </source>
</evidence>
<dbReference type="EC" id="7.1.1.9" evidence="4"/>
<evidence type="ECO:0000256" key="4">
    <source>
        <dbReference type="ARBA" id="ARBA00012949"/>
    </source>
</evidence>
<dbReference type="KEGG" id="brz:CFK38_12520"/>
<evidence type="ECO:0000256" key="5">
    <source>
        <dbReference type="ARBA" id="ARBA00022475"/>
    </source>
</evidence>
<evidence type="ECO:0000256" key="12">
    <source>
        <dbReference type="ARBA" id="ARBA00047816"/>
    </source>
</evidence>
<comment type="subcellular location">
    <subcellularLocation>
        <location evidence="2">Cell membrane</location>
        <topology evidence="2">Multi-pass membrane protein</topology>
    </subcellularLocation>
</comment>
<organism evidence="14 15">
    <name type="scientific">Brachybacterium vulturis</name>
    <dbReference type="NCBI Taxonomy" id="2017484"/>
    <lineage>
        <taxon>Bacteria</taxon>
        <taxon>Bacillati</taxon>
        <taxon>Actinomycetota</taxon>
        <taxon>Actinomycetes</taxon>
        <taxon>Micrococcales</taxon>
        <taxon>Dermabacteraceae</taxon>
        <taxon>Brachybacterium</taxon>
    </lineage>
</organism>
<dbReference type="InterPro" id="IPR021050">
    <property type="entry name" value="Cyt_c_oxidase_su4_actinobac"/>
</dbReference>
<comment type="function">
    <text evidence="1">Part of cytochrome c oxidase, its function is unknown.</text>
</comment>
<name>A0A291GPY3_9MICO</name>
<keyword evidence="8 13" id="KW-1133">Transmembrane helix</keyword>
<proteinExistence type="inferred from homology"/>
<feature type="transmembrane region" description="Helical" evidence="13">
    <location>
        <begin position="7"/>
        <end position="25"/>
    </location>
</feature>
<evidence type="ECO:0000256" key="3">
    <source>
        <dbReference type="ARBA" id="ARBA00006870"/>
    </source>
</evidence>
<evidence type="ECO:0000313" key="14">
    <source>
        <dbReference type="EMBL" id="ATG52258.1"/>
    </source>
</evidence>
<feature type="transmembrane region" description="Helical" evidence="13">
    <location>
        <begin position="112"/>
        <end position="129"/>
    </location>
</feature>
<keyword evidence="15" id="KW-1185">Reference proteome</keyword>
<dbReference type="Proteomes" id="UP000218165">
    <property type="component" value="Chromosome"/>
</dbReference>
<sequence>MRASAKIFWILGAFFLVVAIAYGFVTYRYEPLGIETVGFPAVLALAGLGFMIAMTLTIASRKHELDASDDLDGEVSANSGVQGSFSPYSWAPLWVAIGAALCFLGVAAGWWIFAFGVIFAIYGVLLWVLEFSSGQHAH</sequence>
<keyword evidence="7" id="KW-1278">Translocase</keyword>
<protein>
    <recommendedName>
        <fullName evidence="4">cytochrome-c oxidase</fullName>
        <ecNumber evidence="4">7.1.1.9</ecNumber>
    </recommendedName>
    <alternativeName>
        <fullName evidence="11">Cytochrome aa3 subunit 4</fullName>
    </alternativeName>
    <alternativeName>
        <fullName evidence="10">Cytochrome c oxidase polypeptide IV</fullName>
    </alternativeName>
</protein>
<evidence type="ECO:0000256" key="9">
    <source>
        <dbReference type="ARBA" id="ARBA00023136"/>
    </source>
</evidence>
<dbReference type="AlphaFoldDB" id="A0A291GPY3"/>
<dbReference type="OrthoDB" id="5244617at2"/>
<evidence type="ECO:0000313" key="15">
    <source>
        <dbReference type="Proteomes" id="UP000218165"/>
    </source>
</evidence>
<keyword evidence="6 13" id="KW-0812">Transmembrane</keyword>
<gene>
    <name evidence="14" type="ORF">CFK38_12520</name>
</gene>